<dbReference type="Gene3D" id="1.10.510.10">
    <property type="entry name" value="Transferase(Phosphotransferase) domain 1"/>
    <property type="match status" value="1"/>
</dbReference>
<evidence type="ECO:0000256" key="3">
    <source>
        <dbReference type="ARBA" id="ARBA00022729"/>
    </source>
</evidence>
<sequence length="827" mass="93509">MERILERYDRYLYSDKQLVGRDVSQSENWVLEHAKLKARVEVLEKNKRNFMGEDLDSLSLKELQSLEHQLDAAIKSIRSRKNQAMFESISALQKKDKALQDHNNSLLKKIKEREKKTGQQEGQLVQCSNSSSVLLPQYCVTSSRDGFVERVGGENGGASSLTEPNSLLPAWMLRPTTTNENGSVPVGESLTASESQQISSSWRSPSGDFAFGFRKIQPNDGFTLSIWFDKISDKTIVWHAQAVNTTTGLVPNGSKVTLTADGGLVIADPRGQELWRALSGGSVSRGRFTDDGNFVLFRDGSEDSDEVLWSSFENPTDTLLPNQNIEVGRNLSSRRTETSFKKRRFSLRLEDDGNLQLHSLNAETASESDIYSQYYESNTNDPNNPGIQLVFNQSGEIYVLQRNNSRFVVKDRDPDFSIDFYRRAVLHFDGVFAEYYHPKGGQENSGWVFAWAVPDNMCSPDDALGNMACGYNNICSLGNNKRPKCECPERFVLKDPSNEYGDCLPNFEMQTCRPENQTANSDVNLYEFITLEKTNWPFGDYESYANYDEERCKASCLSDCLCAAVIFGTNRDLKCWKKKFPLSHGERSPRGDSDTFIKTKKSKNMMKNQARDIGRTTATTTANELNLRVFTYGELAEATRDFTEELGRGAFGIVYKGYLEVAGGSEVTVAVKKLDRLDLDNEKEFKNEVKVIGYVAPEWFRNSPITSKVDVYSYGVMLLEIVCCKKAVDLEDNVILINWAYDCFRQGRLEDLTEEDSEAMDDMDTVERYVKIAIWCIQEEHGMRPNMRNVTQMLEGVTQVFDPPNPSPYSTFTWSDESLSSDPVSLV</sequence>
<dbReference type="SUPFAM" id="SSF51110">
    <property type="entry name" value="alpha-D-mannose-specific plant lectins"/>
    <property type="match status" value="1"/>
</dbReference>
<dbReference type="PROSITE" id="PS00107">
    <property type="entry name" value="PROTEIN_KINASE_ATP"/>
    <property type="match status" value="1"/>
</dbReference>
<dbReference type="InterPro" id="IPR003609">
    <property type="entry name" value="Pan_app"/>
</dbReference>
<dbReference type="InterPro" id="IPR020635">
    <property type="entry name" value="Tyr_kinase_cat_dom"/>
</dbReference>
<dbReference type="PROSITE" id="PS51297">
    <property type="entry name" value="K_BOX"/>
    <property type="match status" value="1"/>
</dbReference>
<dbReference type="PROSITE" id="PS50011">
    <property type="entry name" value="PROTEIN_KINASE_DOM"/>
    <property type="match status" value="1"/>
</dbReference>
<evidence type="ECO:0000256" key="7">
    <source>
        <dbReference type="PROSITE-ProRule" id="PRU10141"/>
    </source>
</evidence>
<evidence type="ECO:0000259" key="9">
    <source>
        <dbReference type="PROSITE" id="PS50011"/>
    </source>
</evidence>
<dbReference type="Proteomes" id="UP000516314">
    <property type="component" value="Chromosome 5"/>
</dbReference>
<dbReference type="Gene3D" id="3.30.200.20">
    <property type="entry name" value="Phosphorylase Kinase, domain 1"/>
    <property type="match status" value="1"/>
</dbReference>
<feature type="binding site" evidence="7">
    <location>
        <position position="673"/>
    </location>
    <ligand>
        <name>ATP</name>
        <dbReference type="ChEBI" id="CHEBI:30616"/>
    </ligand>
</feature>
<dbReference type="Gene3D" id="2.90.10.10">
    <property type="entry name" value="Bulb-type lectin domain"/>
    <property type="match status" value="2"/>
</dbReference>
<dbReference type="SUPFAM" id="SSF56112">
    <property type="entry name" value="Protein kinase-like (PK-like)"/>
    <property type="match status" value="1"/>
</dbReference>
<feature type="domain" description="Bulb-type lectin" evidence="10">
    <location>
        <begin position="189"/>
        <end position="309"/>
    </location>
</feature>
<dbReference type="InterPro" id="IPR001480">
    <property type="entry name" value="Bulb-type_lectin_dom"/>
</dbReference>
<evidence type="ECO:0000256" key="8">
    <source>
        <dbReference type="SAM" id="Coils"/>
    </source>
</evidence>
<keyword evidence="3" id="KW-0732">Signal</keyword>
<name>A0A7G2FHS4_ARATH</name>
<reference evidence="12 13" key="1">
    <citation type="submission" date="2020-09" db="EMBL/GenBank/DDBJ databases">
        <authorList>
            <person name="Ashkenazy H."/>
        </authorList>
    </citation>
    <scope>NUCLEOTIDE SEQUENCE [LARGE SCALE GENOMIC DNA]</scope>
    <source>
        <strain evidence="13">cv. Cdm-0</strain>
    </source>
</reference>
<keyword evidence="2" id="KW-0245">EGF-like domain</keyword>
<feature type="domain" description="Protein kinase" evidence="9">
    <location>
        <begin position="640"/>
        <end position="827"/>
    </location>
</feature>
<dbReference type="AlphaFoldDB" id="A0A7G2FHS4"/>
<dbReference type="GO" id="GO:0003700">
    <property type="term" value="F:DNA-binding transcription factor activity"/>
    <property type="evidence" value="ECO:0007669"/>
    <property type="project" value="InterPro"/>
</dbReference>
<dbReference type="GO" id="GO:0005886">
    <property type="term" value="C:plasma membrane"/>
    <property type="evidence" value="ECO:0007669"/>
    <property type="project" value="UniProtKB-SubCell"/>
</dbReference>
<protein>
    <submittedName>
        <fullName evidence="12">(thale cress) hypothetical protein</fullName>
    </submittedName>
</protein>
<keyword evidence="7" id="KW-0547">Nucleotide-binding</keyword>
<dbReference type="InterPro" id="IPR051343">
    <property type="entry name" value="G-type_lectin_kinases/EP1-like"/>
</dbReference>
<evidence type="ECO:0000256" key="4">
    <source>
        <dbReference type="ARBA" id="ARBA00022734"/>
    </source>
</evidence>
<evidence type="ECO:0000313" key="12">
    <source>
        <dbReference type="EMBL" id="CAD5335473.1"/>
    </source>
</evidence>
<dbReference type="GO" id="GO:0005634">
    <property type="term" value="C:nucleus"/>
    <property type="evidence" value="ECO:0007669"/>
    <property type="project" value="InterPro"/>
</dbReference>
<feature type="domain" description="K-box" evidence="11">
    <location>
        <begin position="26"/>
        <end position="116"/>
    </location>
</feature>
<dbReference type="GO" id="GO:0005524">
    <property type="term" value="F:ATP binding"/>
    <property type="evidence" value="ECO:0007669"/>
    <property type="project" value="UniProtKB-UniRule"/>
</dbReference>
<dbReference type="Pfam" id="PF08276">
    <property type="entry name" value="PAN_2"/>
    <property type="match status" value="1"/>
</dbReference>
<dbReference type="PANTHER" id="PTHR47976">
    <property type="entry name" value="G-TYPE LECTIN S-RECEPTOR-LIKE SERINE/THREONINE-PROTEIN KINASE SD2-5"/>
    <property type="match status" value="1"/>
</dbReference>
<dbReference type="CDD" id="cd00028">
    <property type="entry name" value="B_lectin"/>
    <property type="match status" value="1"/>
</dbReference>
<dbReference type="Pfam" id="PF01486">
    <property type="entry name" value="K-box"/>
    <property type="match status" value="1"/>
</dbReference>
<dbReference type="CDD" id="cd01098">
    <property type="entry name" value="PAN_AP_plant"/>
    <property type="match status" value="1"/>
</dbReference>
<dbReference type="SMART" id="SM00108">
    <property type="entry name" value="B_lectin"/>
    <property type="match status" value="1"/>
</dbReference>
<dbReference type="GO" id="GO:0030246">
    <property type="term" value="F:carbohydrate binding"/>
    <property type="evidence" value="ECO:0007669"/>
    <property type="project" value="UniProtKB-KW"/>
</dbReference>
<keyword evidence="6" id="KW-0325">Glycoprotein</keyword>
<feature type="coiled-coil region" evidence="8">
    <location>
        <begin position="26"/>
        <end position="83"/>
    </location>
</feature>
<keyword evidence="7" id="KW-0067">ATP-binding</keyword>
<gene>
    <name evidence="12" type="ORF">AT9943_LOCUS22722</name>
</gene>
<dbReference type="EMBL" id="LR881470">
    <property type="protein sequence ID" value="CAD5335473.1"/>
    <property type="molecule type" value="Genomic_DNA"/>
</dbReference>
<dbReference type="Pfam" id="PF00069">
    <property type="entry name" value="Pkinase"/>
    <property type="match status" value="1"/>
</dbReference>
<dbReference type="PROSITE" id="PS50927">
    <property type="entry name" value="BULB_LECTIN"/>
    <property type="match status" value="1"/>
</dbReference>
<dbReference type="SMART" id="SM00219">
    <property type="entry name" value="TyrKc"/>
    <property type="match status" value="1"/>
</dbReference>
<evidence type="ECO:0000256" key="6">
    <source>
        <dbReference type="ARBA" id="ARBA00023180"/>
    </source>
</evidence>
<evidence type="ECO:0000259" key="11">
    <source>
        <dbReference type="PROSITE" id="PS51297"/>
    </source>
</evidence>
<keyword evidence="4" id="KW-0430">Lectin</keyword>
<evidence type="ECO:0000259" key="10">
    <source>
        <dbReference type="PROSITE" id="PS50927"/>
    </source>
</evidence>
<proteinExistence type="predicted"/>
<dbReference type="GO" id="GO:0031625">
    <property type="term" value="F:ubiquitin protein ligase binding"/>
    <property type="evidence" value="ECO:0007669"/>
    <property type="project" value="UniProtKB-ARBA"/>
</dbReference>
<dbReference type="InterPro" id="IPR011009">
    <property type="entry name" value="Kinase-like_dom_sf"/>
</dbReference>
<dbReference type="FunFam" id="2.90.10.10:FF:000013">
    <property type="entry name" value="G-type lectin S-receptor-like serine/threonine-protein kinase LECRK1"/>
    <property type="match status" value="1"/>
</dbReference>
<dbReference type="InterPro" id="IPR017441">
    <property type="entry name" value="Protein_kinase_ATP_BS"/>
</dbReference>
<dbReference type="Pfam" id="PF01453">
    <property type="entry name" value="B_lectin"/>
    <property type="match status" value="1"/>
</dbReference>
<dbReference type="InterPro" id="IPR036426">
    <property type="entry name" value="Bulb-type_lectin_dom_sf"/>
</dbReference>
<evidence type="ECO:0000256" key="1">
    <source>
        <dbReference type="ARBA" id="ARBA00004251"/>
    </source>
</evidence>
<dbReference type="InterPro" id="IPR002487">
    <property type="entry name" value="TF_Kbox"/>
</dbReference>
<evidence type="ECO:0000313" key="13">
    <source>
        <dbReference type="Proteomes" id="UP000516314"/>
    </source>
</evidence>
<accession>A0A7G2FHS4</accession>
<dbReference type="FunFam" id="2.90.10.10:FF:000053">
    <property type="entry name" value="G-type lectin S-receptor-like serine/threonine-protein kinase RLK1"/>
    <property type="match status" value="1"/>
</dbReference>
<evidence type="ECO:0000256" key="2">
    <source>
        <dbReference type="ARBA" id="ARBA00022536"/>
    </source>
</evidence>
<dbReference type="GO" id="GO:0004713">
    <property type="term" value="F:protein tyrosine kinase activity"/>
    <property type="evidence" value="ECO:0007669"/>
    <property type="project" value="InterPro"/>
</dbReference>
<comment type="subcellular location">
    <subcellularLocation>
        <location evidence="1">Cell membrane</location>
        <topology evidence="1">Single-pass type I membrane protein</topology>
    </subcellularLocation>
</comment>
<keyword evidence="8" id="KW-0175">Coiled coil</keyword>
<keyword evidence="5" id="KW-1015">Disulfide bond</keyword>
<dbReference type="InterPro" id="IPR000719">
    <property type="entry name" value="Prot_kinase_dom"/>
</dbReference>
<dbReference type="PANTHER" id="PTHR47976:SF15">
    <property type="entry name" value="G-TYPE LECTIN S-RECEPTOR-LIKE SERINE_THREONINE-PROTEIN KINASE RLK1"/>
    <property type="match status" value="1"/>
</dbReference>
<evidence type="ECO:0000256" key="5">
    <source>
        <dbReference type="ARBA" id="ARBA00023157"/>
    </source>
</evidence>
<organism evidence="12 13">
    <name type="scientific">Arabidopsis thaliana</name>
    <name type="common">Mouse-ear cress</name>
    <dbReference type="NCBI Taxonomy" id="3702"/>
    <lineage>
        <taxon>Eukaryota</taxon>
        <taxon>Viridiplantae</taxon>
        <taxon>Streptophyta</taxon>
        <taxon>Embryophyta</taxon>
        <taxon>Tracheophyta</taxon>
        <taxon>Spermatophyta</taxon>
        <taxon>Magnoliopsida</taxon>
        <taxon>eudicotyledons</taxon>
        <taxon>Gunneridae</taxon>
        <taxon>Pentapetalae</taxon>
        <taxon>rosids</taxon>
        <taxon>malvids</taxon>
        <taxon>Brassicales</taxon>
        <taxon>Brassicaceae</taxon>
        <taxon>Camelineae</taxon>
        <taxon>Arabidopsis</taxon>
    </lineage>
</organism>